<feature type="compositionally biased region" description="Basic and acidic residues" evidence="1">
    <location>
        <begin position="193"/>
        <end position="220"/>
    </location>
</feature>
<organism evidence="2 3">
    <name type="scientific">Riccia sorocarpa</name>
    <dbReference type="NCBI Taxonomy" id="122646"/>
    <lineage>
        <taxon>Eukaryota</taxon>
        <taxon>Viridiplantae</taxon>
        <taxon>Streptophyta</taxon>
        <taxon>Embryophyta</taxon>
        <taxon>Marchantiophyta</taxon>
        <taxon>Marchantiopsida</taxon>
        <taxon>Marchantiidae</taxon>
        <taxon>Marchantiales</taxon>
        <taxon>Ricciaceae</taxon>
        <taxon>Riccia</taxon>
    </lineage>
</organism>
<dbReference type="Proteomes" id="UP001633002">
    <property type="component" value="Unassembled WGS sequence"/>
</dbReference>
<accession>A0ABD3H1E3</accession>
<dbReference type="EMBL" id="JBJQOH010000006">
    <property type="protein sequence ID" value="KAL3683861.1"/>
    <property type="molecule type" value="Genomic_DNA"/>
</dbReference>
<evidence type="ECO:0000256" key="1">
    <source>
        <dbReference type="SAM" id="MobiDB-lite"/>
    </source>
</evidence>
<feature type="region of interest" description="Disordered" evidence="1">
    <location>
        <begin position="176"/>
        <end position="220"/>
    </location>
</feature>
<reference evidence="2 3" key="1">
    <citation type="submission" date="2024-09" db="EMBL/GenBank/DDBJ databases">
        <title>Chromosome-scale assembly of Riccia sorocarpa.</title>
        <authorList>
            <person name="Paukszto L."/>
        </authorList>
    </citation>
    <scope>NUCLEOTIDE SEQUENCE [LARGE SCALE GENOMIC DNA]</scope>
    <source>
        <strain evidence="2">LP-2024</strain>
        <tissue evidence="2">Aerial parts of the thallus</tissue>
    </source>
</reference>
<dbReference type="AlphaFoldDB" id="A0ABD3H1E3"/>
<comment type="caution">
    <text evidence="2">The sequence shown here is derived from an EMBL/GenBank/DDBJ whole genome shotgun (WGS) entry which is preliminary data.</text>
</comment>
<proteinExistence type="predicted"/>
<evidence type="ECO:0000313" key="3">
    <source>
        <dbReference type="Proteomes" id="UP001633002"/>
    </source>
</evidence>
<keyword evidence="3" id="KW-1185">Reference proteome</keyword>
<protein>
    <submittedName>
        <fullName evidence="2">Uncharacterized protein</fullName>
    </submittedName>
</protein>
<name>A0ABD3H1E3_9MARC</name>
<evidence type="ECO:0000313" key="2">
    <source>
        <dbReference type="EMBL" id="KAL3683861.1"/>
    </source>
</evidence>
<sequence length="220" mass="24831">MVTLPKDRGELGIPAFELQASALKIRLASRILTGDNTEWIRAISAINKSPNTPGGGWRSTLLEFLLLGPRPTNKQTPAVKWILGGWVKARRSLQFDPGGAEIPSDLPIAWIKKLMSRGEPTPDIDWKALRQLFRKYWIFILRDLVNGQRQLRLIPGLGSWLDQHGDTRRHLQQMFGHTSDDDDEDQGVAAPDTRTEGERDPPYRGHPDVNEGEDVREQLS</sequence>
<gene>
    <name evidence="2" type="ORF">R1sor_001883</name>
</gene>